<dbReference type="AlphaFoldDB" id="A0A517RKC2"/>
<evidence type="ECO:0000313" key="3">
    <source>
        <dbReference type="Proteomes" id="UP000317171"/>
    </source>
</evidence>
<name>A0A517RKC2_9PLAN</name>
<protein>
    <submittedName>
        <fullName evidence="2">Uncharacterized protein</fullName>
    </submittedName>
</protein>
<keyword evidence="3" id="KW-1185">Reference proteome</keyword>
<dbReference type="Proteomes" id="UP000317171">
    <property type="component" value="Chromosome"/>
</dbReference>
<organism evidence="2 3">
    <name type="scientific">Gimesia alba</name>
    <dbReference type="NCBI Taxonomy" id="2527973"/>
    <lineage>
        <taxon>Bacteria</taxon>
        <taxon>Pseudomonadati</taxon>
        <taxon>Planctomycetota</taxon>
        <taxon>Planctomycetia</taxon>
        <taxon>Planctomycetales</taxon>
        <taxon>Planctomycetaceae</taxon>
        <taxon>Gimesia</taxon>
    </lineage>
</organism>
<reference evidence="2 3" key="1">
    <citation type="submission" date="2019-02" db="EMBL/GenBank/DDBJ databases">
        <title>Deep-cultivation of Planctomycetes and their phenomic and genomic characterization uncovers novel biology.</title>
        <authorList>
            <person name="Wiegand S."/>
            <person name="Jogler M."/>
            <person name="Boedeker C."/>
            <person name="Pinto D."/>
            <person name="Vollmers J."/>
            <person name="Rivas-Marin E."/>
            <person name="Kohn T."/>
            <person name="Peeters S.H."/>
            <person name="Heuer A."/>
            <person name="Rast P."/>
            <person name="Oberbeckmann S."/>
            <person name="Bunk B."/>
            <person name="Jeske O."/>
            <person name="Meyerdierks A."/>
            <person name="Storesund J.E."/>
            <person name="Kallscheuer N."/>
            <person name="Luecker S."/>
            <person name="Lage O.M."/>
            <person name="Pohl T."/>
            <person name="Merkel B.J."/>
            <person name="Hornburger P."/>
            <person name="Mueller R.-W."/>
            <person name="Bruemmer F."/>
            <person name="Labrenz M."/>
            <person name="Spormann A.M."/>
            <person name="Op den Camp H."/>
            <person name="Overmann J."/>
            <person name="Amann R."/>
            <person name="Jetten M.S.M."/>
            <person name="Mascher T."/>
            <person name="Medema M.H."/>
            <person name="Devos D.P."/>
            <person name="Kaster A.-K."/>
            <person name="Ovreas L."/>
            <person name="Rohde M."/>
            <person name="Galperin M.Y."/>
            <person name="Jogler C."/>
        </authorList>
    </citation>
    <scope>NUCLEOTIDE SEQUENCE [LARGE SCALE GENOMIC DNA]</scope>
    <source>
        <strain evidence="2 3">Pan241w</strain>
    </source>
</reference>
<accession>A0A517RKC2</accession>
<proteinExistence type="predicted"/>
<feature type="region of interest" description="Disordered" evidence="1">
    <location>
        <begin position="1"/>
        <end position="40"/>
    </location>
</feature>
<dbReference type="EMBL" id="CP036269">
    <property type="protein sequence ID" value="QDT44335.1"/>
    <property type="molecule type" value="Genomic_DNA"/>
</dbReference>
<dbReference type="KEGG" id="gaz:Pan241w_44440"/>
<sequence length="40" mass="4274">MKKEKPVIKSGGKPLGKSGTSLLYQEGGKTGSNLIRLERS</sequence>
<gene>
    <name evidence="2" type="ORF">Pan241w_44440</name>
</gene>
<evidence type="ECO:0000256" key="1">
    <source>
        <dbReference type="SAM" id="MobiDB-lite"/>
    </source>
</evidence>
<evidence type="ECO:0000313" key="2">
    <source>
        <dbReference type="EMBL" id="QDT44335.1"/>
    </source>
</evidence>